<dbReference type="InterPro" id="IPR036388">
    <property type="entry name" value="WH-like_DNA-bd_sf"/>
</dbReference>
<comment type="caution">
    <text evidence="1">The sequence shown here is derived from an EMBL/GenBank/DDBJ whole genome shotgun (WGS) entry which is preliminary data.</text>
</comment>
<protein>
    <submittedName>
        <fullName evidence="1">ArsR family transcriptional regulator</fullName>
    </submittedName>
</protein>
<proteinExistence type="predicted"/>
<dbReference type="CDD" id="cd00090">
    <property type="entry name" value="HTH_ARSR"/>
    <property type="match status" value="1"/>
</dbReference>
<dbReference type="InterPro" id="IPR036390">
    <property type="entry name" value="WH_DNA-bd_sf"/>
</dbReference>
<sequence>MRSIGPRGAPIFRTETQARLLAALCLRTDQTWTLASLARSLGASPSSLHPEIHRLEEAGLLTATAIGRSRVLSIDQTHPVVKPLTEILDYLYGPGVVIAEEFGSIPEIELLLIFGSWAARHNGEPGPPPHDIDVLVVGTAERAEIYAAADRAQVRVGLPVNPVLASRRRWQSASDALIRQIKASPTIDLTPHEAGRKEHDP</sequence>
<dbReference type="AlphaFoldDB" id="A0A8J3ULT5"/>
<gene>
    <name evidence="1" type="ORF">Psi02_10630</name>
</gene>
<dbReference type="EMBL" id="BOOQ01000003">
    <property type="protein sequence ID" value="GII44639.1"/>
    <property type="molecule type" value="Genomic_DNA"/>
</dbReference>
<dbReference type="SUPFAM" id="SSF46785">
    <property type="entry name" value="Winged helix' DNA-binding domain"/>
    <property type="match status" value="1"/>
</dbReference>
<keyword evidence="2" id="KW-1185">Reference proteome</keyword>
<dbReference type="Gene3D" id="1.10.10.10">
    <property type="entry name" value="Winged helix-like DNA-binding domain superfamily/Winged helix DNA-binding domain"/>
    <property type="match status" value="1"/>
</dbReference>
<organism evidence="1 2">
    <name type="scientific">Planotetraspora silvatica</name>
    <dbReference type="NCBI Taxonomy" id="234614"/>
    <lineage>
        <taxon>Bacteria</taxon>
        <taxon>Bacillati</taxon>
        <taxon>Actinomycetota</taxon>
        <taxon>Actinomycetes</taxon>
        <taxon>Streptosporangiales</taxon>
        <taxon>Streptosporangiaceae</taxon>
        <taxon>Planotetraspora</taxon>
    </lineage>
</organism>
<accession>A0A8J3ULT5</accession>
<dbReference type="Proteomes" id="UP000644610">
    <property type="component" value="Unassembled WGS sequence"/>
</dbReference>
<evidence type="ECO:0000313" key="2">
    <source>
        <dbReference type="Proteomes" id="UP000644610"/>
    </source>
</evidence>
<name>A0A8J3ULT5_9ACTN</name>
<reference evidence="1" key="1">
    <citation type="submission" date="2021-01" db="EMBL/GenBank/DDBJ databases">
        <title>Whole genome shotgun sequence of Planotetraspora silvatica NBRC 100141.</title>
        <authorList>
            <person name="Komaki H."/>
            <person name="Tamura T."/>
        </authorList>
    </citation>
    <scope>NUCLEOTIDE SEQUENCE</scope>
    <source>
        <strain evidence="1">NBRC 100141</strain>
    </source>
</reference>
<dbReference type="InterPro" id="IPR011991">
    <property type="entry name" value="ArsR-like_HTH"/>
</dbReference>
<evidence type="ECO:0000313" key="1">
    <source>
        <dbReference type="EMBL" id="GII44639.1"/>
    </source>
</evidence>